<reference evidence="2" key="2">
    <citation type="submission" date="2013-05" db="EMBL/GenBank/DDBJ databases">
        <authorList>
            <person name="Carter J.-M."/>
            <person name="Baker S.C."/>
            <person name="Pink R."/>
            <person name="Carter D.R.F."/>
            <person name="Collins A."/>
            <person name="Tomlin J."/>
            <person name="Gibbs M."/>
            <person name="Breuker C.J."/>
        </authorList>
    </citation>
    <scope>NUCLEOTIDE SEQUENCE</scope>
    <source>
        <tissue evidence="2">Ovary</tissue>
    </source>
</reference>
<evidence type="ECO:0000313" key="2">
    <source>
        <dbReference type="EMBL" id="JAA82704.1"/>
    </source>
</evidence>
<keyword evidence="1" id="KW-1133">Transmembrane helix</keyword>
<accession>S4NZC6</accession>
<name>S4NZC6_9NEOP</name>
<reference evidence="2" key="1">
    <citation type="journal article" date="2013" name="BMC Genomics">
        <title>Unscrambling butterfly oogenesis.</title>
        <authorList>
            <person name="Carter J.M."/>
            <person name="Baker S.C."/>
            <person name="Pink R."/>
            <person name="Carter D.R."/>
            <person name="Collins A."/>
            <person name="Tomlin J."/>
            <person name="Gibbs M."/>
            <person name="Breuker C.J."/>
        </authorList>
    </citation>
    <scope>NUCLEOTIDE SEQUENCE</scope>
    <source>
        <tissue evidence="2">Ovary</tissue>
    </source>
</reference>
<dbReference type="AlphaFoldDB" id="S4NZC6"/>
<feature type="transmembrane region" description="Helical" evidence="1">
    <location>
        <begin position="53"/>
        <end position="72"/>
    </location>
</feature>
<proteinExistence type="predicted"/>
<keyword evidence="1" id="KW-0472">Membrane</keyword>
<organism evidence="2">
    <name type="scientific">Pararge aegeria</name>
    <name type="common">speckled wood butterfly</name>
    <dbReference type="NCBI Taxonomy" id="116150"/>
    <lineage>
        <taxon>Eukaryota</taxon>
        <taxon>Metazoa</taxon>
        <taxon>Ecdysozoa</taxon>
        <taxon>Arthropoda</taxon>
        <taxon>Hexapoda</taxon>
        <taxon>Insecta</taxon>
        <taxon>Pterygota</taxon>
        <taxon>Neoptera</taxon>
        <taxon>Endopterygota</taxon>
        <taxon>Lepidoptera</taxon>
        <taxon>Glossata</taxon>
        <taxon>Ditrysia</taxon>
        <taxon>Papilionoidea</taxon>
        <taxon>Nymphalidae</taxon>
        <taxon>Satyrinae</taxon>
        <taxon>Satyrini</taxon>
        <taxon>Parargina</taxon>
        <taxon>Pararge</taxon>
    </lineage>
</organism>
<evidence type="ECO:0000256" key="1">
    <source>
        <dbReference type="SAM" id="Phobius"/>
    </source>
</evidence>
<protein>
    <submittedName>
        <fullName evidence="2">Uncharacterized protein</fullName>
    </submittedName>
</protein>
<dbReference type="EMBL" id="GAIX01009856">
    <property type="protein sequence ID" value="JAA82704.1"/>
    <property type="molecule type" value="Transcribed_RNA"/>
</dbReference>
<sequence length="91" mass="10936">MVPYPYAPHRTKLYRRKETKMLIQLYTNIQNYFYRCHSSVIIFHRQHIFADSVLHVIGAFAVSCFVIICKIYKVLLPYIYVMHPEHLANVY</sequence>
<keyword evidence="1" id="KW-0812">Transmembrane</keyword>